<dbReference type="Gene3D" id="3.90.1570.10">
    <property type="entry name" value="tt1808, chain A"/>
    <property type="match status" value="1"/>
</dbReference>
<dbReference type="GO" id="GO:0004519">
    <property type="term" value="F:endonuclease activity"/>
    <property type="evidence" value="ECO:0007669"/>
    <property type="project" value="UniProtKB-KW"/>
</dbReference>
<evidence type="ECO:0000259" key="1">
    <source>
        <dbReference type="Pfam" id="PF05685"/>
    </source>
</evidence>
<dbReference type="EMBL" id="JAMQOL010000007">
    <property type="protein sequence ID" value="MCM4077106.1"/>
    <property type="molecule type" value="Genomic_DNA"/>
</dbReference>
<dbReference type="CDD" id="cd06260">
    <property type="entry name" value="DUF820-like"/>
    <property type="match status" value="1"/>
</dbReference>
<dbReference type="Proteomes" id="UP001523216">
    <property type="component" value="Unassembled WGS sequence"/>
</dbReference>
<protein>
    <submittedName>
        <fullName evidence="2">Uma2 family endonuclease</fullName>
    </submittedName>
</protein>
<dbReference type="SUPFAM" id="SSF52980">
    <property type="entry name" value="Restriction endonuclease-like"/>
    <property type="match status" value="1"/>
</dbReference>
<dbReference type="InterPro" id="IPR011335">
    <property type="entry name" value="Restrct_endonuc-II-like"/>
</dbReference>
<sequence length="191" mass="21298">MTAEPAGHVMWSPNPLRQRLADYTMEDVLGLPDDAPRVELRDGVMIVVPSPTYDHQDIAGLLWFWLRQHAPDGLRASMATGVALSLDTTFEPDVLLVDAEVAGKRHYSKAEKVILAVEVVSPGTKRRDRLEKPVEYAAAGIPHYWRIEQEPLHVFAYDLVGDSYTLVADSETELALSAPFDIKLPIREITP</sequence>
<proteinExistence type="predicted"/>
<dbReference type="PANTHER" id="PTHR35400:SF3">
    <property type="entry name" value="SLL1072 PROTEIN"/>
    <property type="match status" value="1"/>
</dbReference>
<reference evidence="2 3" key="1">
    <citation type="submission" date="2022-06" db="EMBL/GenBank/DDBJ databases">
        <title>Actinoplanes abujensis sp. nov., isolated from Nigerian arid soil.</title>
        <authorList>
            <person name="Ding P."/>
        </authorList>
    </citation>
    <scope>NUCLEOTIDE SEQUENCE [LARGE SCALE GENOMIC DNA]</scope>
    <source>
        <strain evidence="3">TRM88002</strain>
    </source>
</reference>
<keyword evidence="2" id="KW-0378">Hydrolase</keyword>
<organism evidence="2 3">
    <name type="scientific">Paractinoplanes hotanensis</name>
    <dbReference type="NCBI Taxonomy" id="2906497"/>
    <lineage>
        <taxon>Bacteria</taxon>
        <taxon>Bacillati</taxon>
        <taxon>Actinomycetota</taxon>
        <taxon>Actinomycetes</taxon>
        <taxon>Micromonosporales</taxon>
        <taxon>Micromonosporaceae</taxon>
        <taxon>Paractinoplanes</taxon>
    </lineage>
</organism>
<accession>A0ABT0XTK1</accession>
<name>A0ABT0XTK1_9ACTN</name>
<feature type="domain" description="Putative restriction endonuclease" evidence="1">
    <location>
        <begin position="26"/>
        <end position="179"/>
    </location>
</feature>
<evidence type="ECO:0000313" key="2">
    <source>
        <dbReference type="EMBL" id="MCM4077106.1"/>
    </source>
</evidence>
<gene>
    <name evidence="2" type="ORF">LXN57_05940</name>
</gene>
<dbReference type="InterPro" id="IPR008538">
    <property type="entry name" value="Uma2"/>
</dbReference>
<dbReference type="InterPro" id="IPR012296">
    <property type="entry name" value="Nuclease_put_TT1808"/>
</dbReference>
<keyword evidence="2" id="KW-0540">Nuclease</keyword>
<comment type="caution">
    <text evidence="2">The sequence shown here is derived from an EMBL/GenBank/DDBJ whole genome shotgun (WGS) entry which is preliminary data.</text>
</comment>
<dbReference type="RefSeq" id="WP_251797007.1">
    <property type="nucleotide sequence ID" value="NZ_JAMQOL010000007.1"/>
</dbReference>
<evidence type="ECO:0000313" key="3">
    <source>
        <dbReference type="Proteomes" id="UP001523216"/>
    </source>
</evidence>
<dbReference type="PANTHER" id="PTHR35400">
    <property type="entry name" value="SLR1083 PROTEIN"/>
    <property type="match status" value="1"/>
</dbReference>
<dbReference type="Pfam" id="PF05685">
    <property type="entry name" value="Uma2"/>
    <property type="match status" value="1"/>
</dbReference>
<keyword evidence="2" id="KW-0255">Endonuclease</keyword>
<keyword evidence="3" id="KW-1185">Reference proteome</keyword>